<dbReference type="Pfam" id="PF00202">
    <property type="entry name" value="Aminotran_3"/>
    <property type="match status" value="1"/>
</dbReference>
<evidence type="ECO:0000313" key="2">
    <source>
        <dbReference type="EMBL" id="MBD0222802.1"/>
    </source>
</evidence>
<dbReference type="SUPFAM" id="SSF53383">
    <property type="entry name" value="PLP-dependent transferases"/>
    <property type="match status" value="1"/>
</dbReference>
<keyword evidence="2" id="KW-0032">Aminotransferase</keyword>
<dbReference type="GO" id="GO:0008483">
    <property type="term" value="F:transaminase activity"/>
    <property type="evidence" value="ECO:0007669"/>
    <property type="project" value="UniProtKB-KW"/>
</dbReference>
<proteinExistence type="inferred from homology"/>
<dbReference type="EMBL" id="JACSVK010000776">
    <property type="protein sequence ID" value="MBD0222802.1"/>
    <property type="molecule type" value="Genomic_DNA"/>
</dbReference>
<evidence type="ECO:0000256" key="1">
    <source>
        <dbReference type="ARBA" id="ARBA00008954"/>
    </source>
</evidence>
<dbReference type="AlphaFoldDB" id="A0A8I0FDN5"/>
<dbReference type="Proteomes" id="UP000634608">
    <property type="component" value="Unassembled WGS sequence"/>
</dbReference>
<feature type="non-terminal residue" evidence="2">
    <location>
        <position position="1"/>
    </location>
</feature>
<comment type="similarity">
    <text evidence="1">Belongs to the class-III pyridoxal-phosphate-dependent aminotransferase family.</text>
</comment>
<organism evidence="2 3">
    <name type="scientific">Acinetobacter baumannii</name>
    <dbReference type="NCBI Taxonomy" id="470"/>
    <lineage>
        <taxon>Bacteria</taxon>
        <taxon>Pseudomonadati</taxon>
        <taxon>Pseudomonadota</taxon>
        <taxon>Gammaproteobacteria</taxon>
        <taxon>Moraxellales</taxon>
        <taxon>Moraxellaceae</taxon>
        <taxon>Acinetobacter</taxon>
        <taxon>Acinetobacter calcoaceticus/baumannii complex</taxon>
    </lineage>
</organism>
<protein>
    <submittedName>
        <fullName evidence="2">Aminotransferase class III-fold pyridoxal phosphate-dependent enzyme</fullName>
    </submittedName>
</protein>
<dbReference type="PANTHER" id="PTHR43094">
    <property type="entry name" value="AMINOTRANSFERASE"/>
    <property type="match status" value="1"/>
</dbReference>
<dbReference type="InterPro" id="IPR015424">
    <property type="entry name" value="PyrdxlP-dep_Trfase"/>
</dbReference>
<dbReference type="InterPro" id="IPR005814">
    <property type="entry name" value="Aminotrans_3"/>
</dbReference>
<accession>A0A8I0FDN5</accession>
<sequence>EIQQAVSAQLGQLDYSPAFQFGHPLSFKLADKIVQHMPERLQHVFFTNSGSESADTSIKMARAYWRIKGKPSKTKLIGRARGYHGVNVAGTSLGGIGGNRKMFGQLMDVDHLPHTLQPDLTFIKGCAETGGVELANEMLKLIELHDASNIA</sequence>
<name>A0A8I0FDN5_ACIBA</name>
<dbReference type="GO" id="GO:0030170">
    <property type="term" value="F:pyridoxal phosphate binding"/>
    <property type="evidence" value="ECO:0007669"/>
    <property type="project" value="InterPro"/>
</dbReference>
<comment type="caution">
    <text evidence="2">The sequence shown here is derived from an EMBL/GenBank/DDBJ whole genome shotgun (WGS) entry which is preliminary data.</text>
</comment>
<dbReference type="PANTHER" id="PTHR43094:SF1">
    <property type="entry name" value="AMINOTRANSFERASE CLASS-III"/>
    <property type="match status" value="1"/>
</dbReference>
<reference evidence="2" key="1">
    <citation type="submission" date="2020-08" db="EMBL/GenBank/DDBJ databases">
        <title>Diversity of carbapenem-resistant Acinetobacter baumannii and bacteriophage-mediated spread of the Oxa23 carbapenemase.</title>
        <authorList>
            <person name="Abouelfetouh A."/>
            <person name="Mattock J."/>
            <person name="Turner D."/>
            <person name="Li E."/>
            <person name="Evans B.A."/>
        </authorList>
    </citation>
    <scope>NUCLEOTIDE SEQUENCE</scope>
    <source>
        <strain evidence="2">A86</strain>
    </source>
</reference>
<keyword evidence="2" id="KW-0808">Transferase</keyword>
<feature type="non-terminal residue" evidence="2">
    <location>
        <position position="151"/>
    </location>
</feature>
<dbReference type="RefSeq" id="WP_188147862.1">
    <property type="nucleotide sequence ID" value="NZ_JACSVK010000776.1"/>
</dbReference>
<evidence type="ECO:0000313" key="3">
    <source>
        <dbReference type="Proteomes" id="UP000634608"/>
    </source>
</evidence>
<dbReference type="InterPro" id="IPR015421">
    <property type="entry name" value="PyrdxlP-dep_Trfase_major"/>
</dbReference>
<dbReference type="Gene3D" id="3.40.640.10">
    <property type="entry name" value="Type I PLP-dependent aspartate aminotransferase-like (Major domain)"/>
    <property type="match status" value="1"/>
</dbReference>
<gene>
    <name evidence="2" type="ORF">IAG11_23555</name>
</gene>